<keyword evidence="2" id="KW-1185">Reference proteome</keyword>
<dbReference type="AlphaFoldDB" id="A0A0E0A9R0"/>
<sequence>MKYEGVFAPKFITSGNSAPLVSVDLPRSNFRHTTSSVALALRAANGDSPADLDVQSLNDRSFSFVSHEKDREWTLVPSKKRSVSASMQRPDRSYAQIVISAIPVKSAFQRLQFSLGSKNSSDVSVDRPVSDSKVRIERDNCDPKLLTVGTVCARAIEPIFVMGLFIVGHAGHAARFCPEKSNNTTRINSVDAVRKSRSNGALVWRVKQKPAAKSDETPRILSSADTMRSVMHRDAYMFPLDFIEWEHLNLATASFGQLTYWLERD</sequence>
<name>A0A0E0A9R0_9ORYZ</name>
<accession>A0A0E0A9R0</accession>
<evidence type="ECO:0000313" key="2">
    <source>
        <dbReference type="Proteomes" id="UP000026961"/>
    </source>
</evidence>
<protein>
    <submittedName>
        <fullName evidence="1">Uncharacterized protein</fullName>
    </submittedName>
</protein>
<dbReference type="Proteomes" id="UP000026961">
    <property type="component" value="Chromosome 6"/>
</dbReference>
<dbReference type="Gramene" id="OGLUM06G16110.1">
    <property type="protein sequence ID" value="OGLUM06G16110.1"/>
    <property type="gene ID" value="OGLUM06G16110"/>
</dbReference>
<reference evidence="1" key="2">
    <citation type="submission" date="2018-05" db="EMBL/GenBank/DDBJ databases">
        <title>OgluRS3 (Oryza glumaepatula Reference Sequence Version 3).</title>
        <authorList>
            <person name="Zhang J."/>
            <person name="Kudrna D."/>
            <person name="Lee S."/>
            <person name="Talag J."/>
            <person name="Welchert J."/>
            <person name="Wing R.A."/>
        </authorList>
    </citation>
    <scope>NUCLEOTIDE SEQUENCE [LARGE SCALE GENOMIC DNA]</scope>
</reference>
<evidence type="ECO:0000313" key="1">
    <source>
        <dbReference type="EnsemblPlants" id="OGLUM06G16110.1"/>
    </source>
</evidence>
<dbReference type="HOGENOM" id="CLU_1087357_0_0_1"/>
<organism evidence="1">
    <name type="scientific">Oryza glumipatula</name>
    <dbReference type="NCBI Taxonomy" id="40148"/>
    <lineage>
        <taxon>Eukaryota</taxon>
        <taxon>Viridiplantae</taxon>
        <taxon>Streptophyta</taxon>
        <taxon>Embryophyta</taxon>
        <taxon>Tracheophyta</taxon>
        <taxon>Spermatophyta</taxon>
        <taxon>Magnoliopsida</taxon>
        <taxon>Liliopsida</taxon>
        <taxon>Poales</taxon>
        <taxon>Poaceae</taxon>
        <taxon>BOP clade</taxon>
        <taxon>Oryzoideae</taxon>
        <taxon>Oryzeae</taxon>
        <taxon>Oryzinae</taxon>
        <taxon>Oryza</taxon>
    </lineage>
</organism>
<dbReference type="EnsemblPlants" id="OGLUM06G16110.1">
    <property type="protein sequence ID" value="OGLUM06G16110.1"/>
    <property type="gene ID" value="OGLUM06G16110"/>
</dbReference>
<proteinExistence type="predicted"/>
<reference evidence="1" key="1">
    <citation type="submission" date="2015-04" db="UniProtKB">
        <authorList>
            <consortium name="EnsemblPlants"/>
        </authorList>
    </citation>
    <scope>IDENTIFICATION</scope>
</reference>